<proteinExistence type="predicted"/>
<dbReference type="Proteomes" id="UP000829196">
    <property type="component" value="Unassembled WGS sequence"/>
</dbReference>
<dbReference type="EMBL" id="JAGYWB010000012">
    <property type="protein sequence ID" value="KAI0501826.1"/>
    <property type="molecule type" value="Genomic_DNA"/>
</dbReference>
<evidence type="ECO:0000313" key="1">
    <source>
        <dbReference type="EMBL" id="KAI0501826.1"/>
    </source>
</evidence>
<name>A0A8T3AZ31_DENNO</name>
<keyword evidence="2" id="KW-1185">Reference proteome</keyword>
<protein>
    <submittedName>
        <fullName evidence="1">Uncharacterized protein</fullName>
    </submittedName>
</protein>
<gene>
    <name evidence="1" type="ORF">KFK09_016771</name>
</gene>
<reference evidence="1" key="1">
    <citation type="journal article" date="2022" name="Front. Genet.">
        <title>Chromosome-Scale Assembly of the Dendrobium nobile Genome Provides Insights Into the Molecular Mechanism of the Biosynthesis of the Medicinal Active Ingredient of Dendrobium.</title>
        <authorList>
            <person name="Xu Q."/>
            <person name="Niu S.-C."/>
            <person name="Li K.-L."/>
            <person name="Zheng P.-J."/>
            <person name="Zhang X.-J."/>
            <person name="Jia Y."/>
            <person name="Liu Y."/>
            <person name="Niu Y.-X."/>
            <person name="Yu L.-H."/>
            <person name="Chen D.-F."/>
            <person name="Zhang G.-Q."/>
        </authorList>
    </citation>
    <scope>NUCLEOTIDE SEQUENCE</scope>
    <source>
        <tissue evidence="1">Leaf</tissue>
    </source>
</reference>
<comment type="caution">
    <text evidence="1">The sequence shown here is derived from an EMBL/GenBank/DDBJ whole genome shotgun (WGS) entry which is preliminary data.</text>
</comment>
<organism evidence="1 2">
    <name type="scientific">Dendrobium nobile</name>
    <name type="common">Orchid</name>
    <dbReference type="NCBI Taxonomy" id="94219"/>
    <lineage>
        <taxon>Eukaryota</taxon>
        <taxon>Viridiplantae</taxon>
        <taxon>Streptophyta</taxon>
        <taxon>Embryophyta</taxon>
        <taxon>Tracheophyta</taxon>
        <taxon>Spermatophyta</taxon>
        <taxon>Magnoliopsida</taxon>
        <taxon>Liliopsida</taxon>
        <taxon>Asparagales</taxon>
        <taxon>Orchidaceae</taxon>
        <taxon>Epidendroideae</taxon>
        <taxon>Malaxideae</taxon>
        <taxon>Dendrobiinae</taxon>
        <taxon>Dendrobium</taxon>
    </lineage>
</organism>
<evidence type="ECO:0000313" key="2">
    <source>
        <dbReference type="Proteomes" id="UP000829196"/>
    </source>
</evidence>
<sequence length="74" mass="8562">MDGKLRLALGFYQNFHDSPVFCRRGKGLIFFSASVRIFRSYSYKHRVFVVNQDGESQQLTIPIVWCGKLPSFSN</sequence>
<dbReference type="AlphaFoldDB" id="A0A8T3AZ31"/>
<accession>A0A8T3AZ31</accession>